<accession>A0AAN7V627</accession>
<proteinExistence type="predicted"/>
<evidence type="ECO:0000313" key="7">
    <source>
        <dbReference type="Proteomes" id="UP001329430"/>
    </source>
</evidence>
<keyword evidence="7" id="KW-1185">Reference proteome</keyword>
<dbReference type="EMBL" id="JAVRBK010000010">
    <property type="protein sequence ID" value="KAK5638069.1"/>
    <property type="molecule type" value="Genomic_DNA"/>
</dbReference>
<evidence type="ECO:0000256" key="5">
    <source>
        <dbReference type="SAM" id="Phobius"/>
    </source>
</evidence>
<name>A0AAN7V627_9COLE</name>
<dbReference type="Pfam" id="PF09799">
    <property type="entry name" value="Transmemb_17"/>
    <property type="match status" value="1"/>
</dbReference>
<evidence type="ECO:0000313" key="6">
    <source>
        <dbReference type="EMBL" id="KAK5638069.1"/>
    </source>
</evidence>
<evidence type="ECO:0000256" key="4">
    <source>
        <dbReference type="ARBA" id="ARBA00023136"/>
    </source>
</evidence>
<keyword evidence="3 5" id="KW-1133">Transmembrane helix</keyword>
<comment type="subcellular location">
    <subcellularLocation>
        <location evidence="1">Membrane</location>
        <topology evidence="1">Multi-pass membrane protein</topology>
    </subcellularLocation>
</comment>
<keyword evidence="2 5" id="KW-0812">Transmembrane</keyword>
<dbReference type="AlphaFoldDB" id="A0AAN7V627"/>
<evidence type="ECO:0000256" key="2">
    <source>
        <dbReference type="ARBA" id="ARBA00022692"/>
    </source>
</evidence>
<reference evidence="6 7" key="1">
    <citation type="journal article" date="2024" name="Insects">
        <title>An Improved Chromosome-Level Genome Assembly of the Firefly Pyrocoelia pectoralis.</title>
        <authorList>
            <person name="Fu X."/>
            <person name="Meyer-Rochow V.B."/>
            <person name="Ballantyne L."/>
            <person name="Zhu X."/>
        </authorList>
    </citation>
    <scope>NUCLEOTIDE SEQUENCE [LARGE SCALE GENOMIC DNA]</scope>
    <source>
        <strain evidence="6">XCY_ONT2</strain>
    </source>
</reference>
<feature type="transmembrane region" description="Helical" evidence="5">
    <location>
        <begin position="121"/>
        <end position="143"/>
    </location>
</feature>
<protein>
    <submittedName>
        <fullName evidence="6">Uncharacterized protein</fullName>
    </submittedName>
</protein>
<dbReference type="GO" id="GO:0016020">
    <property type="term" value="C:membrane"/>
    <property type="evidence" value="ECO:0007669"/>
    <property type="project" value="UniProtKB-SubCell"/>
</dbReference>
<evidence type="ECO:0000256" key="3">
    <source>
        <dbReference type="ARBA" id="ARBA00022989"/>
    </source>
</evidence>
<dbReference type="InterPro" id="IPR019184">
    <property type="entry name" value="Uncharacterised_TM-17"/>
</dbReference>
<feature type="transmembrane region" description="Helical" evidence="5">
    <location>
        <begin position="88"/>
        <end position="109"/>
    </location>
</feature>
<sequence>MLQNKLVPLVSKMDPLLFFDCLMYLNYYYYYMFTMSNIAIWIAKKWSDVYETPNITRDAYIAASLTISELLKLVLFKKFRPRYTGWSVLMAVFLTVLSMLALLYVFIIQWPVLRLEICLDIMLFVLLTFEVIYGIHVFMPCCAQEEF</sequence>
<keyword evidence="4 5" id="KW-0472">Membrane</keyword>
<gene>
    <name evidence="6" type="ORF">RI129_012364</name>
</gene>
<feature type="transmembrane region" description="Helical" evidence="5">
    <location>
        <begin position="21"/>
        <end position="43"/>
    </location>
</feature>
<organism evidence="6 7">
    <name type="scientific">Pyrocoelia pectoralis</name>
    <dbReference type="NCBI Taxonomy" id="417401"/>
    <lineage>
        <taxon>Eukaryota</taxon>
        <taxon>Metazoa</taxon>
        <taxon>Ecdysozoa</taxon>
        <taxon>Arthropoda</taxon>
        <taxon>Hexapoda</taxon>
        <taxon>Insecta</taxon>
        <taxon>Pterygota</taxon>
        <taxon>Neoptera</taxon>
        <taxon>Endopterygota</taxon>
        <taxon>Coleoptera</taxon>
        <taxon>Polyphaga</taxon>
        <taxon>Elateriformia</taxon>
        <taxon>Elateroidea</taxon>
        <taxon>Lampyridae</taxon>
        <taxon>Lampyrinae</taxon>
        <taxon>Pyrocoelia</taxon>
    </lineage>
</organism>
<comment type="caution">
    <text evidence="6">The sequence shown here is derived from an EMBL/GenBank/DDBJ whole genome shotgun (WGS) entry which is preliminary data.</text>
</comment>
<dbReference type="Proteomes" id="UP001329430">
    <property type="component" value="Chromosome 10"/>
</dbReference>
<evidence type="ECO:0000256" key="1">
    <source>
        <dbReference type="ARBA" id="ARBA00004141"/>
    </source>
</evidence>